<evidence type="ECO:0000256" key="9">
    <source>
        <dbReference type="SAM" id="Phobius"/>
    </source>
</evidence>
<evidence type="ECO:0000256" key="5">
    <source>
        <dbReference type="ARBA" id="ARBA00023136"/>
    </source>
</evidence>
<keyword evidence="2 8" id="KW-0812">Transmembrane</keyword>
<evidence type="ECO:0000259" key="10">
    <source>
        <dbReference type="PROSITE" id="PS50262"/>
    </source>
</evidence>
<sequence>MWPDWSLWNETDRSGLIMDVPTTSDERRFYESCDPIQYSSHNVTTFVYQQLGERCVTPAVTFPTVVIYGMILLLGFVGNLCTCIVIATNKSMHNPTNYYLFNLAVSDLLMLILGLPMELWGVFDVVYPYRFNAFFCKSRAFLIEFTSCASVLTMTCFSIERWLAICYPLKHKSFSSCYRATIAIIGVWILSFVMASPVLQIVVINKLRIPFESLTDPSWLHPSITSDGHTIIGTDFCAMDFDDHLSQMIFILGAFFGFFIFPAVVITVLYAHIMTTIRKSDQYLTTDQQQNARNKKIIKMLLAVVVTFFICWTPFHLQRILAIYVTNLNPTPSEALTKLYNYIFYCSGYFYYSNSALNPVLYNIMSTRYRRAFKNTIMFPFPSCKDRIMVKANSLSKPRSSVSRMSTFRFSMDRGINRHHKTNSSEDTRSTLIRHGTNGSQKVVLAKVITTDAP</sequence>
<feature type="transmembrane region" description="Helical" evidence="9">
    <location>
        <begin position="66"/>
        <end position="87"/>
    </location>
</feature>
<dbReference type="PROSITE" id="PS00237">
    <property type="entry name" value="G_PROTEIN_RECEP_F1_1"/>
    <property type="match status" value="1"/>
</dbReference>
<keyword evidence="4 8" id="KW-0297">G-protein coupled receptor</keyword>
<evidence type="ECO:0000313" key="11">
    <source>
        <dbReference type="EMBL" id="CAD5213710.1"/>
    </source>
</evidence>
<dbReference type="SUPFAM" id="SSF81321">
    <property type="entry name" value="Family A G protein-coupled receptor-like"/>
    <property type="match status" value="1"/>
</dbReference>
<comment type="caution">
    <text evidence="11">The sequence shown here is derived from an EMBL/GenBank/DDBJ whole genome shotgun (WGS) entry which is preliminary data.</text>
</comment>
<organism evidence="11 12">
    <name type="scientific">Bursaphelenchus xylophilus</name>
    <name type="common">Pinewood nematode worm</name>
    <name type="synonym">Aphelenchoides xylophilus</name>
    <dbReference type="NCBI Taxonomy" id="6326"/>
    <lineage>
        <taxon>Eukaryota</taxon>
        <taxon>Metazoa</taxon>
        <taxon>Ecdysozoa</taxon>
        <taxon>Nematoda</taxon>
        <taxon>Chromadorea</taxon>
        <taxon>Rhabditida</taxon>
        <taxon>Tylenchina</taxon>
        <taxon>Tylenchomorpha</taxon>
        <taxon>Aphelenchoidea</taxon>
        <taxon>Aphelenchoididae</taxon>
        <taxon>Bursaphelenchus</taxon>
    </lineage>
</organism>
<evidence type="ECO:0000256" key="6">
    <source>
        <dbReference type="ARBA" id="ARBA00023170"/>
    </source>
</evidence>
<dbReference type="Proteomes" id="UP000659654">
    <property type="component" value="Unassembled WGS sequence"/>
</dbReference>
<dbReference type="PROSITE" id="PS50262">
    <property type="entry name" value="G_PROTEIN_RECEP_F1_2"/>
    <property type="match status" value="1"/>
</dbReference>
<feature type="transmembrane region" description="Helical" evidence="9">
    <location>
        <begin position="180"/>
        <end position="204"/>
    </location>
</feature>
<comment type="subcellular location">
    <subcellularLocation>
        <location evidence="1">Membrane</location>
        <topology evidence="1">Multi-pass membrane protein</topology>
    </subcellularLocation>
</comment>
<accession>A0A7I8WNJ8</accession>
<keyword evidence="5 9" id="KW-0472">Membrane</keyword>
<proteinExistence type="inferred from homology"/>
<dbReference type="EMBL" id="CAJFDI010000002">
    <property type="protein sequence ID" value="CAD5213710.1"/>
    <property type="molecule type" value="Genomic_DNA"/>
</dbReference>
<dbReference type="SMR" id="A0A7I8WNJ8"/>
<feature type="transmembrane region" description="Helical" evidence="9">
    <location>
        <begin position="249"/>
        <end position="271"/>
    </location>
</feature>
<keyword evidence="7 8" id="KW-0807">Transducer</keyword>
<evidence type="ECO:0000256" key="7">
    <source>
        <dbReference type="ARBA" id="ARBA00023224"/>
    </source>
</evidence>
<gene>
    <name evidence="11" type="ORF">BXYJ_LOCUS3166</name>
</gene>
<protein>
    <submittedName>
        <fullName evidence="11">(pine wood nematode) hypothetical protein</fullName>
    </submittedName>
</protein>
<dbReference type="Gene3D" id="1.20.1070.10">
    <property type="entry name" value="Rhodopsin 7-helix transmembrane proteins"/>
    <property type="match status" value="1"/>
</dbReference>
<feature type="transmembrane region" description="Helical" evidence="9">
    <location>
        <begin position="140"/>
        <end position="159"/>
    </location>
</feature>
<dbReference type="Pfam" id="PF00001">
    <property type="entry name" value="7tm_1"/>
    <property type="match status" value="1"/>
</dbReference>
<dbReference type="AlphaFoldDB" id="A0A7I8WNJ8"/>
<dbReference type="OrthoDB" id="5962705at2759"/>
<evidence type="ECO:0000313" key="12">
    <source>
        <dbReference type="Proteomes" id="UP000659654"/>
    </source>
</evidence>
<comment type="similarity">
    <text evidence="8">Belongs to the G-protein coupled receptor 1 family.</text>
</comment>
<dbReference type="SMART" id="SM01381">
    <property type="entry name" value="7TM_GPCR_Srsx"/>
    <property type="match status" value="1"/>
</dbReference>
<evidence type="ECO:0000256" key="4">
    <source>
        <dbReference type="ARBA" id="ARBA00023040"/>
    </source>
</evidence>
<dbReference type="PANTHER" id="PTHR24243">
    <property type="entry name" value="G-PROTEIN COUPLED RECEPTOR"/>
    <property type="match status" value="1"/>
</dbReference>
<reference evidence="11" key="1">
    <citation type="submission" date="2020-09" db="EMBL/GenBank/DDBJ databases">
        <authorList>
            <person name="Kikuchi T."/>
        </authorList>
    </citation>
    <scope>NUCLEOTIDE SEQUENCE</scope>
    <source>
        <strain evidence="11">Ka4C1</strain>
    </source>
</reference>
<dbReference type="Proteomes" id="UP000582659">
    <property type="component" value="Unassembled WGS sequence"/>
</dbReference>
<dbReference type="EMBL" id="CAJFCV020000002">
    <property type="protein sequence ID" value="CAG9093149.1"/>
    <property type="molecule type" value="Genomic_DNA"/>
</dbReference>
<feature type="transmembrane region" description="Helical" evidence="9">
    <location>
        <begin position="342"/>
        <end position="364"/>
    </location>
</feature>
<keyword evidence="6 8" id="KW-0675">Receptor</keyword>
<dbReference type="GO" id="GO:0008188">
    <property type="term" value="F:neuropeptide receptor activity"/>
    <property type="evidence" value="ECO:0007669"/>
    <property type="project" value="TreeGrafter"/>
</dbReference>
<evidence type="ECO:0000256" key="3">
    <source>
        <dbReference type="ARBA" id="ARBA00022989"/>
    </source>
</evidence>
<dbReference type="PANTHER" id="PTHR24243:SF208">
    <property type="entry name" value="PYROKININ-1 RECEPTOR"/>
    <property type="match status" value="1"/>
</dbReference>
<name>A0A7I8WNJ8_BURXY</name>
<feature type="transmembrane region" description="Helical" evidence="9">
    <location>
        <begin position="99"/>
        <end position="120"/>
    </location>
</feature>
<keyword evidence="3 9" id="KW-1133">Transmembrane helix</keyword>
<dbReference type="PRINTS" id="PR00237">
    <property type="entry name" value="GPCRRHODOPSN"/>
</dbReference>
<feature type="domain" description="G-protein coupled receptors family 1 profile" evidence="10">
    <location>
        <begin position="78"/>
        <end position="362"/>
    </location>
</feature>
<evidence type="ECO:0000256" key="8">
    <source>
        <dbReference type="RuleBase" id="RU000688"/>
    </source>
</evidence>
<dbReference type="InterPro" id="IPR017452">
    <property type="entry name" value="GPCR_Rhodpsn_7TM"/>
</dbReference>
<feature type="transmembrane region" description="Helical" evidence="9">
    <location>
        <begin position="300"/>
        <end position="322"/>
    </location>
</feature>
<dbReference type="GO" id="GO:0005886">
    <property type="term" value="C:plasma membrane"/>
    <property type="evidence" value="ECO:0007669"/>
    <property type="project" value="TreeGrafter"/>
</dbReference>
<keyword evidence="12" id="KW-1185">Reference proteome</keyword>
<evidence type="ECO:0000256" key="1">
    <source>
        <dbReference type="ARBA" id="ARBA00004141"/>
    </source>
</evidence>
<dbReference type="InterPro" id="IPR000276">
    <property type="entry name" value="GPCR_Rhodpsn"/>
</dbReference>
<evidence type="ECO:0000256" key="2">
    <source>
        <dbReference type="ARBA" id="ARBA00022692"/>
    </source>
</evidence>